<proteinExistence type="predicted"/>
<feature type="region of interest" description="Disordered" evidence="1">
    <location>
        <begin position="185"/>
        <end position="221"/>
    </location>
</feature>
<keyword evidence="3" id="KW-1185">Reference proteome</keyword>
<name>A0A9P8UCD5_9PEZI</name>
<dbReference type="Proteomes" id="UP000758603">
    <property type="component" value="Unassembled WGS sequence"/>
</dbReference>
<dbReference type="GeneID" id="70129888"/>
<dbReference type="EMBL" id="JAGPXC010000011">
    <property type="protein sequence ID" value="KAH6645652.1"/>
    <property type="molecule type" value="Genomic_DNA"/>
</dbReference>
<dbReference type="AlphaFoldDB" id="A0A9P8UCD5"/>
<protein>
    <submittedName>
        <fullName evidence="2">Uncharacterized protein</fullName>
    </submittedName>
</protein>
<dbReference type="OrthoDB" id="4761714at2759"/>
<accession>A0A9P8UCD5</accession>
<evidence type="ECO:0000256" key="1">
    <source>
        <dbReference type="SAM" id="MobiDB-lite"/>
    </source>
</evidence>
<feature type="region of interest" description="Disordered" evidence="1">
    <location>
        <begin position="1"/>
        <end position="149"/>
    </location>
</feature>
<evidence type="ECO:0000313" key="3">
    <source>
        <dbReference type="Proteomes" id="UP000758603"/>
    </source>
</evidence>
<dbReference type="RefSeq" id="XP_045952166.1">
    <property type="nucleotide sequence ID" value="XM_046100996.1"/>
</dbReference>
<evidence type="ECO:0000313" key="2">
    <source>
        <dbReference type="EMBL" id="KAH6645652.1"/>
    </source>
</evidence>
<feature type="compositionally biased region" description="Basic residues" evidence="1">
    <location>
        <begin position="135"/>
        <end position="148"/>
    </location>
</feature>
<feature type="compositionally biased region" description="Basic residues" evidence="1">
    <location>
        <begin position="191"/>
        <end position="201"/>
    </location>
</feature>
<comment type="caution">
    <text evidence="2">The sequence shown here is derived from an EMBL/GenBank/DDBJ whole genome shotgun (WGS) entry which is preliminary data.</text>
</comment>
<gene>
    <name evidence="2" type="ORF">BKA67DRAFT_541834</name>
</gene>
<organism evidence="2 3">
    <name type="scientific">Truncatella angustata</name>
    <dbReference type="NCBI Taxonomy" id="152316"/>
    <lineage>
        <taxon>Eukaryota</taxon>
        <taxon>Fungi</taxon>
        <taxon>Dikarya</taxon>
        <taxon>Ascomycota</taxon>
        <taxon>Pezizomycotina</taxon>
        <taxon>Sordariomycetes</taxon>
        <taxon>Xylariomycetidae</taxon>
        <taxon>Amphisphaeriales</taxon>
        <taxon>Sporocadaceae</taxon>
        <taxon>Truncatella</taxon>
    </lineage>
</organism>
<reference evidence="2" key="1">
    <citation type="journal article" date="2021" name="Nat. Commun.">
        <title>Genetic determinants of endophytism in the Arabidopsis root mycobiome.</title>
        <authorList>
            <person name="Mesny F."/>
            <person name="Miyauchi S."/>
            <person name="Thiergart T."/>
            <person name="Pickel B."/>
            <person name="Atanasova L."/>
            <person name="Karlsson M."/>
            <person name="Huettel B."/>
            <person name="Barry K.W."/>
            <person name="Haridas S."/>
            <person name="Chen C."/>
            <person name="Bauer D."/>
            <person name="Andreopoulos W."/>
            <person name="Pangilinan J."/>
            <person name="LaButti K."/>
            <person name="Riley R."/>
            <person name="Lipzen A."/>
            <person name="Clum A."/>
            <person name="Drula E."/>
            <person name="Henrissat B."/>
            <person name="Kohler A."/>
            <person name="Grigoriev I.V."/>
            <person name="Martin F.M."/>
            <person name="Hacquard S."/>
        </authorList>
    </citation>
    <scope>NUCLEOTIDE SEQUENCE</scope>
    <source>
        <strain evidence="2">MPI-SDFR-AT-0073</strain>
    </source>
</reference>
<sequence length="375" mass="42055">MSPPPSRRSRSLALRKAQSVADHQSPKHDISQANRVPLGSLPKPIIKFEPIDPPQQPTVSQPEDHHDAIQGSGGIEPQPNIAVQHQEQQRVEAPVNSVYNQGSKHANPRRDSATAALRSDTRPSTGLSRADARPSVHRMHTGPFHRPRSRVEQIKRHLLSNSASPSVLHGHTGVPGVFRIPDRVMNGSPRSHARQSLRPRSRAPLGLKVPPTLRSTPLPPPPANQRRFEPNFTHVNLATPHGRLKVHYPTILTQQVFQNTQMWIDVYQNCGYSFQVEAFVDRAGQIPTVIKCGTFATLDQANRVVLQVFSEDSKSLMAERYEKMVFRETNEVPSSGHWTGYCFGVYHPVLRLWAKQEQLWSFRVEATISPRDVSV</sequence>